<dbReference type="GO" id="GO:0016787">
    <property type="term" value="F:hydrolase activity"/>
    <property type="evidence" value="ECO:0007669"/>
    <property type="project" value="UniProtKB-KW"/>
</dbReference>
<dbReference type="Gene3D" id="3.40.710.10">
    <property type="entry name" value="DD-peptidase/beta-lactamase superfamily"/>
    <property type="match status" value="1"/>
</dbReference>
<accession>A0A6I6JPP7</accession>
<keyword evidence="3" id="KW-1185">Reference proteome</keyword>
<dbReference type="KEGG" id="mcos:GM418_00585"/>
<dbReference type="InterPro" id="IPR050491">
    <property type="entry name" value="AmpC-like"/>
</dbReference>
<dbReference type="RefSeq" id="WP_158862145.1">
    <property type="nucleotide sequence ID" value="NZ_CP046401.1"/>
</dbReference>
<dbReference type="AlphaFoldDB" id="A0A6I6JPP7"/>
<dbReference type="PANTHER" id="PTHR46825:SF9">
    <property type="entry name" value="BETA-LACTAMASE-RELATED DOMAIN-CONTAINING PROTEIN"/>
    <property type="match status" value="1"/>
</dbReference>
<evidence type="ECO:0000259" key="1">
    <source>
        <dbReference type="Pfam" id="PF00144"/>
    </source>
</evidence>
<proteinExistence type="predicted"/>
<feature type="domain" description="Beta-lactamase-related" evidence="1">
    <location>
        <begin position="72"/>
        <end position="371"/>
    </location>
</feature>
<evidence type="ECO:0000313" key="2">
    <source>
        <dbReference type="EMBL" id="QGY42202.1"/>
    </source>
</evidence>
<dbReference type="EMBL" id="CP046401">
    <property type="protein sequence ID" value="QGY42202.1"/>
    <property type="molecule type" value="Genomic_DNA"/>
</dbReference>
<organism evidence="2 3">
    <name type="scientific">Maribellus comscasis</name>
    <dbReference type="NCBI Taxonomy" id="2681766"/>
    <lineage>
        <taxon>Bacteria</taxon>
        <taxon>Pseudomonadati</taxon>
        <taxon>Bacteroidota</taxon>
        <taxon>Bacteroidia</taxon>
        <taxon>Marinilabiliales</taxon>
        <taxon>Prolixibacteraceae</taxon>
        <taxon>Maribellus</taxon>
    </lineage>
</organism>
<keyword evidence="2" id="KW-0378">Hydrolase</keyword>
<dbReference type="Pfam" id="PF00144">
    <property type="entry name" value="Beta-lactamase"/>
    <property type="match status" value="1"/>
</dbReference>
<dbReference type="Proteomes" id="UP000428260">
    <property type="component" value="Chromosome"/>
</dbReference>
<evidence type="ECO:0000313" key="3">
    <source>
        <dbReference type="Proteomes" id="UP000428260"/>
    </source>
</evidence>
<dbReference type="InterPro" id="IPR001466">
    <property type="entry name" value="Beta-lactam-related"/>
</dbReference>
<dbReference type="SUPFAM" id="SSF56601">
    <property type="entry name" value="beta-lactamase/transpeptidase-like"/>
    <property type="match status" value="1"/>
</dbReference>
<gene>
    <name evidence="2" type="ORF">GM418_00585</name>
</gene>
<sequence>MNPTRYKSAFYPIVFLIIVFFSKGCSSELRLDEAHDKTEKLFQKELKKDNVQNAFLSVYSPSLKIDWNFTGGNFQNGESVKIVTPFYTASIGKTFTATAISVLVEQGELKFGDKISFYLPDSILENLHIFEGKDYSGEITVAQLLQHTSGLPDYFEGKTADGTPNVMEQIFADTSKFWKPVETIDFVKKKMQPLFAPGTDYRYTDTEYVLLGLIIQNVSEMPLHDFFQKHFFEPLEMRNTYMNLRSEPIEATGKTSELYAGDFEASTLTSLSADWAGGGLVSTSNDLIIFQHALFTGKIISAKTLKTMQNWVPETRGMEYGFGLRKVSFKKLFPSLPDLTVIGHSGSTGSFMFYCPKLDVYLAGTLNQTDEVKNSVVLMVKVLSIVNKIENIKKQS</sequence>
<dbReference type="InterPro" id="IPR012338">
    <property type="entry name" value="Beta-lactam/transpept-like"/>
</dbReference>
<dbReference type="PANTHER" id="PTHR46825">
    <property type="entry name" value="D-ALANYL-D-ALANINE-CARBOXYPEPTIDASE/ENDOPEPTIDASE AMPH"/>
    <property type="match status" value="1"/>
</dbReference>
<name>A0A6I6JPP7_9BACT</name>
<reference evidence="2 3" key="1">
    <citation type="submission" date="2019-11" db="EMBL/GenBank/DDBJ databases">
        <authorList>
            <person name="Zheng R.K."/>
            <person name="Sun C.M."/>
        </authorList>
    </citation>
    <scope>NUCLEOTIDE SEQUENCE [LARGE SCALE GENOMIC DNA]</scope>
    <source>
        <strain evidence="2 3">WC007</strain>
    </source>
</reference>
<protein>
    <submittedName>
        <fullName evidence="2">Serine hydrolase</fullName>
    </submittedName>
</protein>